<evidence type="ECO:0000313" key="4">
    <source>
        <dbReference type="Proteomes" id="UP000263833"/>
    </source>
</evidence>
<dbReference type="OrthoDB" id="9811519at2"/>
<accession>A0A371BI55</accession>
<keyword evidence="4" id="KW-1185">Reference proteome</keyword>
<dbReference type="RefSeq" id="WP_115548795.1">
    <property type="nucleotide sequence ID" value="NZ_QRGP01000001.1"/>
</dbReference>
<dbReference type="InterPro" id="IPR043143">
    <property type="entry name" value="Mal/L-sulf/L-lact_DH-like_NADP"/>
</dbReference>
<name>A0A371BI55_9SPHN</name>
<evidence type="ECO:0000256" key="1">
    <source>
        <dbReference type="ARBA" id="ARBA00006056"/>
    </source>
</evidence>
<dbReference type="Proteomes" id="UP000263833">
    <property type="component" value="Unassembled WGS sequence"/>
</dbReference>
<dbReference type="InterPro" id="IPR036111">
    <property type="entry name" value="Mal/L-sulfo/L-lacto_DH-like_sf"/>
</dbReference>
<comment type="similarity">
    <text evidence="1">Belongs to the LDH2/MDH2 oxidoreductase family.</text>
</comment>
<dbReference type="PANTHER" id="PTHR11091:SF0">
    <property type="entry name" value="MALATE DEHYDROGENASE"/>
    <property type="match status" value="1"/>
</dbReference>
<dbReference type="GO" id="GO:0016491">
    <property type="term" value="F:oxidoreductase activity"/>
    <property type="evidence" value="ECO:0007669"/>
    <property type="project" value="UniProtKB-KW"/>
</dbReference>
<protein>
    <submittedName>
        <fullName evidence="3">Ldh family oxidoreductase</fullName>
    </submittedName>
</protein>
<organism evidence="3 4">
    <name type="scientific">Sphingorhabdus pulchriflava</name>
    <dbReference type="NCBI Taxonomy" id="2292257"/>
    <lineage>
        <taxon>Bacteria</taxon>
        <taxon>Pseudomonadati</taxon>
        <taxon>Pseudomonadota</taxon>
        <taxon>Alphaproteobacteria</taxon>
        <taxon>Sphingomonadales</taxon>
        <taxon>Sphingomonadaceae</taxon>
        <taxon>Sphingorhabdus</taxon>
    </lineage>
</organism>
<dbReference type="Pfam" id="PF02615">
    <property type="entry name" value="Ldh_2"/>
    <property type="match status" value="1"/>
</dbReference>
<evidence type="ECO:0000313" key="3">
    <source>
        <dbReference type="EMBL" id="RDV07250.1"/>
    </source>
</evidence>
<proteinExistence type="inferred from homology"/>
<dbReference type="SUPFAM" id="SSF89733">
    <property type="entry name" value="L-sulfolactate dehydrogenase-like"/>
    <property type="match status" value="1"/>
</dbReference>
<dbReference type="InterPro" id="IPR003767">
    <property type="entry name" value="Malate/L-lactate_DH-like"/>
</dbReference>
<dbReference type="AlphaFoldDB" id="A0A371BI55"/>
<reference evidence="4" key="1">
    <citation type="submission" date="2018-08" db="EMBL/GenBank/DDBJ databases">
        <authorList>
            <person name="Kim S.-J."/>
            <person name="Jung G.-Y."/>
        </authorList>
    </citation>
    <scope>NUCLEOTIDE SEQUENCE [LARGE SCALE GENOMIC DNA]</scope>
    <source>
        <strain evidence="4">GY_G</strain>
    </source>
</reference>
<dbReference type="Gene3D" id="1.10.1530.10">
    <property type="match status" value="1"/>
</dbReference>
<comment type="caution">
    <text evidence="3">The sequence shown here is derived from an EMBL/GenBank/DDBJ whole genome shotgun (WGS) entry which is preliminary data.</text>
</comment>
<evidence type="ECO:0000256" key="2">
    <source>
        <dbReference type="ARBA" id="ARBA00023002"/>
    </source>
</evidence>
<dbReference type="Gene3D" id="3.30.1370.60">
    <property type="entry name" value="Hypothetical oxidoreductase yiak, domain 2"/>
    <property type="match status" value="1"/>
</dbReference>
<gene>
    <name evidence="3" type="ORF">DXH95_07755</name>
</gene>
<sequence>MRIDHYRYRHILECLLAAGRVDPVQAASVADNLTWCDMAGRRNHGIERLPILLKRVRTGAIKCPCDPQISRLAPAIGRIDADSGFGHHAATLGMELACELAAETGIGAVGVHNSNFFGAGAYYVQMAADRGMIGLAASNSFPKVAAHGGIKPVLGTNPLAISAPRADGRSILIDMSTAAMAGSSVREAIAKGELLEPGLAIDADGAPIVDPMLAKAGTLLTAAGAKGFGLAILVELLSAVLTGAGVAGEVASMYADLDRPGNNGHFLLAIDIARWMPLEHFHHRVEALAVALTSPLGSQEVRLPGDTRWEEISRSKSQGILIEDHILAQIEQLADSLGVALDWR</sequence>
<dbReference type="EMBL" id="QRGP01000001">
    <property type="protein sequence ID" value="RDV07250.1"/>
    <property type="molecule type" value="Genomic_DNA"/>
</dbReference>
<dbReference type="InterPro" id="IPR043144">
    <property type="entry name" value="Mal/L-sulf/L-lact_DH-like_ah"/>
</dbReference>
<dbReference type="PANTHER" id="PTHR11091">
    <property type="entry name" value="OXIDOREDUCTASE-RELATED"/>
    <property type="match status" value="1"/>
</dbReference>
<keyword evidence="2" id="KW-0560">Oxidoreductase</keyword>